<keyword evidence="4 5" id="KW-0472">Membrane</keyword>
<feature type="transmembrane region" description="Helical" evidence="5">
    <location>
        <begin position="464"/>
        <end position="483"/>
    </location>
</feature>
<dbReference type="InterPro" id="IPR036259">
    <property type="entry name" value="MFS_trans_sf"/>
</dbReference>
<dbReference type="EMBL" id="CP046234">
    <property type="protein sequence ID" value="WFD45760.1"/>
    <property type="molecule type" value="Genomic_DNA"/>
</dbReference>
<feature type="transmembrane region" description="Helical" evidence="5">
    <location>
        <begin position="576"/>
        <end position="594"/>
    </location>
</feature>
<feature type="transmembrane region" description="Helical" evidence="5">
    <location>
        <begin position="362"/>
        <end position="387"/>
    </location>
</feature>
<comment type="subcellular location">
    <subcellularLocation>
        <location evidence="1">Membrane</location>
        <topology evidence="1">Multi-pass membrane protein</topology>
    </subcellularLocation>
</comment>
<evidence type="ECO:0000256" key="2">
    <source>
        <dbReference type="ARBA" id="ARBA00022692"/>
    </source>
</evidence>
<evidence type="ECO:0000256" key="5">
    <source>
        <dbReference type="SAM" id="Phobius"/>
    </source>
</evidence>
<dbReference type="Gene3D" id="1.20.1250.20">
    <property type="entry name" value="MFS general substrate transporter like domains"/>
    <property type="match status" value="2"/>
</dbReference>
<feature type="transmembrane region" description="Helical" evidence="5">
    <location>
        <begin position="247"/>
        <end position="268"/>
    </location>
</feature>
<feature type="transmembrane region" description="Helical" evidence="5">
    <location>
        <begin position="209"/>
        <end position="227"/>
    </location>
</feature>
<proteinExistence type="predicted"/>
<evidence type="ECO:0000256" key="3">
    <source>
        <dbReference type="ARBA" id="ARBA00022989"/>
    </source>
</evidence>
<protein>
    <submittedName>
        <fullName evidence="6">Uncharacterized protein</fullName>
    </submittedName>
</protein>
<evidence type="ECO:0000313" key="7">
    <source>
        <dbReference type="Proteomes" id="UP000818624"/>
    </source>
</evidence>
<sequence>MPSMLEKEKVKEFISHLWKVYRPEFEQPGQSAGPVVDDKPAAKLPDADEVAQDVDADLKNDDDAKQVGVAIAQATYAMTGKTWYFMMVALFIVYYVYSMDNLTTLTYLQWVMSTVRPDGSPSYFTAVAIQGVVSGVAKLAVAKLADIYGRFFASCVTLFFYILGYLILAVGQNNNTQTAGIALQAVGNSGLLIVIWIILADFLSARMRAFGIAFVTMPFFITFATAPKISSAITTTSVDGSHWRWGFGMFCILIPVTMAPIMTILFYLERKAKRSGLVPVHPYLRNRFWYGFKQFLLDADIGGMILILAGFIFLLLALSRGGTIGWSTDWVIALLTVGGVLILVVPLYEYYISPRPFIRQRWLNSSVVLAILIAFFDFMSFNISFQMLFFWRSIGLNLPPGDDKTNYFTYTDSFSLTIFGVIAGMIIFYSRRYKYLTVCGAGIRLLAYGLMIRYRHDGTTMVQAVWPQILLGMGGGMVGDVITISSQVTVRHQDVAMVTAVVMLFQSIGQSIGTTIFTAILNDQFPKKLMEYRGIDAAQAEQESLALYTNYGVGPDRNTPVVQTQIRAWNDAAARGLWAGIVFSGVVFLLSLFLKDYVLTRSQNVVSDELPEKSPLAMSKDDTYERAIERAEQREAQVTASLSARATRRS</sequence>
<keyword evidence="3 5" id="KW-1133">Transmembrane helix</keyword>
<feature type="transmembrane region" description="Helical" evidence="5">
    <location>
        <begin position="495"/>
        <end position="521"/>
    </location>
</feature>
<evidence type="ECO:0000313" key="6">
    <source>
        <dbReference type="EMBL" id="WFD45760.1"/>
    </source>
</evidence>
<feature type="transmembrane region" description="Helical" evidence="5">
    <location>
        <begin position="122"/>
        <end position="141"/>
    </location>
</feature>
<accession>A0ABY8EJ51</accession>
<feature type="transmembrane region" description="Helical" evidence="5">
    <location>
        <begin position="407"/>
        <end position="428"/>
    </location>
</feature>
<evidence type="ECO:0000256" key="1">
    <source>
        <dbReference type="ARBA" id="ARBA00004141"/>
    </source>
</evidence>
<feature type="transmembrane region" description="Helical" evidence="5">
    <location>
        <begin position="435"/>
        <end position="452"/>
    </location>
</feature>
<gene>
    <name evidence="6" type="ORF">GLX27_000384</name>
</gene>
<feature type="transmembrane region" description="Helical" evidence="5">
    <location>
        <begin position="295"/>
        <end position="318"/>
    </location>
</feature>
<dbReference type="Proteomes" id="UP000818624">
    <property type="component" value="Chromosome 1"/>
</dbReference>
<keyword evidence="7" id="KW-1185">Reference proteome</keyword>
<dbReference type="Pfam" id="PF07690">
    <property type="entry name" value="MFS_1"/>
    <property type="match status" value="1"/>
</dbReference>
<feature type="transmembrane region" description="Helical" evidence="5">
    <location>
        <begin position="148"/>
        <end position="169"/>
    </location>
</feature>
<feature type="transmembrane region" description="Helical" evidence="5">
    <location>
        <begin position="181"/>
        <end position="202"/>
    </location>
</feature>
<dbReference type="InterPro" id="IPR011701">
    <property type="entry name" value="MFS"/>
</dbReference>
<feature type="transmembrane region" description="Helical" evidence="5">
    <location>
        <begin position="330"/>
        <end position="350"/>
    </location>
</feature>
<feature type="transmembrane region" description="Helical" evidence="5">
    <location>
        <begin position="83"/>
        <end position="102"/>
    </location>
</feature>
<keyword evidence="2 5" id="KW-0812">Transmembrane</keyword>
<name>A0ABY8EJ51_MALFU</name>
<reference evidence="6 7" key="1">
    <citation type="journal article" date="2020" name="Elife">
        <title>Loss of centromere function drives karyotype evolution in closely related Malassezia species.</title>
        <authorList>
            <person name="Sankaranarayanan S.R."/>
            <person name="Ianiri G."/>
            <person name="Coelho M.A."/>
            <person name="Reza M.H."/>
            <person name="Thimmappa B.C."/>
            <person name="Ganguly P."/>
            <person name="Vadnala R.N."/>
            <person name="Sun S."/>
            <person name="Siddharthan R."/>
            <person name="Tellgren-Roth C."/>
            <person name="Dawson T.L."/>
            <person name="Heitman J."/>
            <person name="Sanyal K."/>
        </authorList>
    </citation>
    <scope>NUCLEOTIDE SEQUENCE [LARGE SCALE GENOMIC DNA]</scope>
    <source>
        <strain evidence="6">CBS14141</strain>
    </source>
</reference>
<dbReference type="PANTHER" id="PTHR23501:SF87">
    <property type="entry name" value="SIDEROPHORE IRON TRANSPORTER 2"/>
    <property type="match status" value="1"/>
</dbReference>
<organism evidence="6 7">
    <name type="scientific">Malassezia furfur</name>
    <name type="common">Pityriasis versicolor infection agent</name>
    <name type="synonym">Pityrosporum furfur</name>
    <dbReference type="NCBI Taxonomy" id="55194"/>
    <lineage>
        <taxon>Eukaryota</taxon>
        <taxon>Fungi</taxon>
        <taxon>Dikarya</taxon>
        <taxon>Basidiomycota</taxon>
        <taxon>Ustilaginomycotina</taxon>
        <taxon>Malasseziomycetes</taxon>
        <taxon>Malasseziales</taxon>
        <taxon>Malasseziaceae</taxon>
        <taxon>Malassezia</taxon>
    </lineage>
</organism>
<dbReference type="SUPFAM" id="SSF103473">
    <property type="entry name" value="MFS general substrate transporter"/>
    <property type="match status" value="1"/>
</dbReference>
<dbReference type="PANTHER" id="PTHR23501">
    <property type="entry name" value="MAJOR FACILITATOR SUPERFAMILY"/>
    <property type="match status" value="1"/>
</dbReference>
<evidence type="ECO:0000256" key="4">
    <source>
        <dbReference type="ARBA" id="ARBA00023136"/>
    </source>
</evidence>